<dbReference type="PANTHER" id="PTHR12975">
    <property type="entry name" value="TRANSPORT PROTEIN TRAPP"/>
    <property type="match status" value="1"/>
</dbReference>
<evidence type="ECO:0000259" key="1">
    <source>
        <dbReference type="Pfam" id="PF24542"/>
    </source>
</evidence>
<dbReference type="InterPro" id="IPR024420">
    <property type="entry name" value="TRAPP_III_complex_Trs85"/>
</dbReference>
<feature type="domain" description="TPPC8 C-terminal Ig-like" evidence="1">
    <location>
        <begin position="610"/>
        <end position="701"/>
    </location>
</feature>
<name>A0A7S1YLX7_9STRA</name>
<reference evidence="2" key="1">
    <citation type="submission" date="2021-01" db="EMBL/GenBank/DDBJ databases">
        <authorList>
            <person name="Corre E."/>
            <person name="Pelletier E."/>
            <person name="Niang G."/>
            <person name="Scheremetjew M."/>
            <person name="Finn R."/>
            <person name="Kale V."/>
            <person name="Holt S."/>
            <person name="Cochrane G."/>
            <person name="Meng A."/>
            <person name="Brown T."/>
            <person name="Cohen L."/>
        </authorList>
    </citation>
    <scope>NUCLEOTIDE SEQUENCE</scope>
    <source>
        <strain evidence="2">CCMP 410</strain>
    </source>
</reference>
<protein>
    <recommendedName>
        <fullName evidence="1">TPPC8 C-terminal Ig-like domain-containing protein</fullName>
    </recommendedName>
</protein>
<dbReference type="InterPro" id="IPR057651">
    <property type="entry name" value="Ig_TPPC8_C"/>
</dbReference>
<evidence type="ECO:0000313" key="2">
    <source>
        <dbReference type="EMBL" id="CAD9308868.1"/>
    </source>
</evidence>
<organism evidence="2">
    <name type="scientific">Grammatophora oceanica</name>
    <dbReference type="NCBI Taxonomy" id="210454"/>
    <lineage>
        <taxon>Eukaryota</taxon>
        <taxon>Sar</taxon>
        <taxon>Stramenopiles</taxon>
        <taxon>Ochrophyta</taxon>
        <taxon>Bacillariophyta</taxon>
        <taxon>Fragilariophyceae</taxon>
        <taxon>Fragilariophycidae</taxon>
        <taxon>Rhabdonematales</taxon>
        <taxon>Grammatophoraceae</taxon>
        <taxon>Grammatophora</taxon>
    </lineage>
</organism>
<dbReference type="EMBL" id="HBGK01049082">
    <property type="protein sequence ID" value="CAD9308868.1"/>
    <property type="molecule type" value="Transcribed_RNA"/>
</dbReference>
<proteinExistence type="predicted"/>
<dbReference type="AlphaFoldDB" id="A0A7S1YLX7"/>
<sequence length="726" mass="80994">MASPAVAKIADPLVRRVVAEMDAEHTNRNLMARAKRNGTTKIMPAIRARMEPLAVSFVMENPLGVAIKIQEIQLVARLQDGKSVCTNEDAIEIRTGPPPPVKEWTFQSSTNTFFAPMFARRSPEGGTEAKGSWTADPLKPAFVVTQRNLTLKPGSKERISLSICPLERGELEILGVRCKLFDNIWVFHPFKLQGPLLQNNRENKANRARAKPVLLKSRIEQDMPRLTVSLVSTRYSPTEDESTASTLHGQVSKWNLRVCNIGTATASNLVLKTNVPWINIPTGRRRMSEDDATSTCIGPSGTLLKLGRAYERLEAGETMEIPVQIKTTSSIMGQEKKEDLYMLYRYEFDEPSTGATKQRWLREMVEVRVSPAVSLTATLMPSFWAKSEHIVSVEATNHIRGKLVLDKLSIASRDYRLEKIADQGTTLRGSTVAMVDYNERVSMHYRLIATPPPDADEDRPYNKCIISECPFQEGLSDRAKDSIRSEVTDFLCLESAATRFEKALQAHKYELARAAASNDEEPRHVSQIRRANTSMSGSGEDGRRSRSVIHPTSVARLCPVDTSKSKVDLICTWNAPNELNPEDVDVTGQNHVTGLSIRPLDGKTRKGCPITITCQHAATKTHNFAMSGPAHVPLEITVRNRLVEASVEFEFSVERPKTFEFIGAECFTWEMEGGEELTIPLTAVIPTPGMYNLQHVRLVVTRDNGQKVSYLFPLQWLVQVDNGEGR</sequence>
<dbReference type="Pfam" id="PF24542">
    <property type="entry name" value="Ig_TPPC8_C"/>
    <property type="match status" value="1"/>
</dbReference>
<gene>
    <name evidence="2" type="ORF">GOCE00092_LOCUS25724</name>
</gene>
<accession>A0A7S1YLX7</accession>
<dbReference type="PANTHER" id="PTHR12975:SF6">
    <property type="entry name" value="TRAFFICKING PROTEIN PARTICLE COMPLEX SUBUNIT 8"/>
    <property type="match status" value="1"/>
</dbReference>
<dbReference type="GO" id="GO:1990072">
    <property type="term" value="C:TRAPPIII protein complex"/>
    <property type="evidence" value="ECO:0007669"/>
    <property type="project" value="TreeGrafter"/>
</dbReference>